<evidence type="ECO:0000259" key="16">
    <source>
        <dbReference type="Pfam" id="PF14720"/>
    </source>
</evidence>
<dbReference type="NCBIfam" id="TIGR01409">
    <property type="entry name" value="TAT_signal_seq"/>
    <property type="match status" value="1"/>
</dbReference>
<keyword evidence="11 13" id="KW-0411">Iron-sulfur</keyword>
<feature type="binding site" evidence="13">
    <location>
        <position position="62"/>
    </location>
    <ligand>
        <name>[4Fe-4S] cluster</name>
        <dbReference type="ChEBI" id="CHEBI:49883"/>
        <label>1</label>
    </ligand>
</feature>
<evidence type="ECO:0000256" key="4">
    <source>
        <dbReference type="ARBA" id="ARBA00011771"/>
    </source>
</evidence>
<dbReference type="InterPro" id="IPR027394">
    <property type="entry name" value="Cytochrome-c3_hydrogenase_C"/>
</dbReference>
<feature type="transmembrane region" description="Helical" evidence="14">
    <location>
        <begin position="21"/>
        <end position="39"/>
    </location>
</feature>
<evidence type="ECO:0000256" key="1">
    <source>
        <dbReference type="ARBA" id="ARBA00001966"/>
    </source>
</evidence>
<dbReference type="InterPro" id="IPR037024">
    <property type="entry name" value="NiFe_Hase_small_N_sf"/>
</dbReference>
<evidence type="ECO:0000313" key="17">
    <source>
        <dbReference type="EMBL" id="ACF15110.1"/>
    </source>
</evidence>
<dbReference type="GO" id="GO:0051538">
    <property type="term" value="F:3 iron, 4 sulfur cluster binding"/>
    <property type="evidence" value="ECO:0007669"/>
    <property type="project" value="UniProtKB-KW"/>
</dbReference>
<comment type="subcellular location">
    <subcellularLocation>
        <location evidence="2">Cell membrane</location>
    </subcellularLocation>
</comment>
<feature type="binding site" evidence="13">
    <location>
        <position position="65"/>
    </location>
    <ligand>
        <name>[4Fe-4S] cluster</name>
        <dbReference type="ChEBI" id="CHEBI:49883"/>
        <label>1</label>
    </ligand>
</feature>
<feature type="binding site" evidence="13">
    <location>
        <position position="160"/>
    </location>
    <ligand>
        <name>[4Fe-4S] cluster</name>
        <dbReference type="ChEBI" id="CHEBI:49883"/>
        <label>1</label>
    </ligand>
</feature>
<evidence type="ECO:0000256" key="8">
    <source>
        <dbReference type="ARBA" id="ARBA00022729"/>
    </source>
</evidence>
<dbReference type="PANTHER" id="PTHR30013">
    <property type="entry name" value="NIFE / NIFESE HYDROGENASE SMALL SUBUNIT FAMILY MEMBER"/>
    <property type="match status" value="1"/>
</dbReference>
<feature type="binding site" evidence="13">
    <location>
        <position position="260"/>
    </location>
    <ligand>
        <name>[4Fe-4S] cluster</name>
        <dbReference type="ChEBI" id="CHEBI:49883"/>
        <label>2</label>
    </ligand>
</feature>
<proteinExistence type="inferred from homology"/>
<evidence type="ECO:0000259" key="15">
    <source>
        <dbReference type="Pfam" id="PF01058"/>
    </source>
</evidence>
<feature type="binding site" evidence="13">
    <location>
        <position position="294"/>
    </location>
    <ligand>
        <name>[3Fe-4S] cluster</name>
        <dbReference type="ChEBI" id="CHEBI:21137"/>
    </ligand>
</feature>
<feature type="binding site" evidence="13">
    <location>
        <position position="194"/>
    </location>
    <ligand>
        <name>[4Fe-4S] cluster</name>
        <dbReference type="ChEBI" id="CHEBI:49883"/>
        <label>1</label>
    </ligand>
</feature>
<dbReference type="InterPro" id="IPR037148">
    <property type="entry name" value="NiFe-Hase_small_C_sf"/>
</dbReference>
<dbReference type="Gene3D" id="4.10.480.10">
    <property type="entry name" value="Cytochrome-c3 hydrogenase, C-terminal domain"/>
    <property type="match status" value="1"/>
</dbReference>
<evidence type="ECO:0000256" key="3">
    <source>
        <dbReference type="ARBA" id="ARBA00006605"/>
    </source>
</evidence>
<dbReference type="GO" id="GO:0044569">
    <property type="term" value="C:[Ni-Fe] hydrogenase complex"/>
    <property type="evidence" value="ECO:0007669"/>
    <property type="project" value="TreeGrafter"/>
</dbReference>
<accession>B3QYN7</accession>
<evidence type="ECO:0000256" key="10">
    <source>
        <dbReference type="ARBA" id="ARBA00023004"/>
    </source>
</evidence>
<keyword evidence="7 13" id="KW-0479">Metal-binding</keyword>
<keyword evidence="14" id="KW-0812">Transmembrane</keyword>
<evidence type="ECO:0000256" key="5">
    <source>
        <dbReference type="ARBA" id="ARBA00022475"/>
    </source>
</evidence>
<dbReference type="KEGG" id="cts:Ctha_2661"/>
<dbReference type="PANTHER" id="PTHR30013:SF6">
    <property type="entry name" value="HYDROGENASE-1 SMALL CHAIN"/>
    <property type="match status" value="1"/>
</dbReference>
<keyword evidence="9 17" id="KW-0560">Oxidoreductase</keyword>
<feature type="binding site" evidence="13">
    <location>
        <position position="297"/>
    </location>
    <ligand>
        <name>[3Fe-4S] cluster</name>
        <dbReference type="ChEBI" id="CHEBI:21137"/>
    </ligand>
</feature>
<evidence type="ECO:0000256" key="2">
    <source>
        <dbReference type="ARBA" id="ARBA00004236"/>
    </source>
</evidence>
<dbReference type="GO" id="GO:0046872">
    <property type="term" value="F:metal ion binding"/>
    <property type="evidence" value="ECO:0007669"/>
    <property type="project" value="UniProtKB-KW"/>
</dbReference>
<sequence>MQKKQSFAEVFEARGLSRRDFLKFCGLTSVALGLAPSLFPNVVQAMETKPRTPVIWLHGQECTCCSESFIRSSHPIAADVVLNMISLDYDDTLSAAAGHQLEAVRKQIMKEYKGKYILAVEGNASLKDGGVYCMVGGEAFVDVLRETAEDAMAVIAWGSCASFGCVQNAYPNPSGAAPVSEVISGKPIVNVPGCPPIAEVMTGVITHVHTFGTLPELDRFMRPKAFYGTRIHDKCYRRPFFDAGMFVESFDDEAAAKGWCLYKMGCKGPTTYNSCSKIEWNEKTSFPIGSGHPCIGCSEPNFWDNGPFYTRRAEVPFLGTDSNADEIGKIAVGAAVAGAAAHAIGTVIKQKVSPSEKKES</sequence>
<dbReference type="PIRSF" id="PIRSF000310">
    <property type="entry name" value="NiFe_hyd_ssu"/>
    <property type="match status" value="1"/>
</dbReference>
<keyword evidence="18" id="KW-1185">Reference proteome</keyword>
<dbReference type="RefSeq" id="WP_012501192.1">
    <property type="nucleotide sequence ID" value="NC_011026.1"/>
</dbReference>
<dbReference type="STRING" id="517418.Ctha_2661"/>
<evidence type="ECO:0000256" key="6">
    <source>
        <dbReference type="ARBA" id="ARBA00022485"/>
    </source>
</evidence>
<feature type="binding site" evidence="13">
    <location>
        <position position="235"/>
    </location>
    <ligand>
        <name>[4Fe-4S] cluster</name>
        <dbReference type="ChEBI" id="CHEBI:49883"/>
        <label>2</label>
    </ligand>
</feature>
<dbReference type="eggNOG" id="COG1740">
    <property type="taxonomic scope" value="Bacteria"/>
</dbReference>
<dbReference type="Pfam" id="PF01058">
    <property type="entry name" value="Oxidored_q6"/>
    <property type="match status" value="1"/>
</dbReference>
<dbReference type="EC" id="1.12.99.6" evidence="17"/>
<dbReference type="PROSITE" id="PS51318">
    <property type="entry name" value="TAT"/>
    <property type="match status" value="1"/>
</dbReference>
<dbReference type="NCBIfam" id="TIGR00391">
    <property type="entry name" value="hydA"/>
    <property type="match status" value="1"/>
</dbReference>
<dbReference type="InterPro" id="IPR001821">
    <property type="entry name" value="NiFe_hydrogenase_ssu"/>
</dbReference>
<keyword evidence="10 13" id="KW-0408">Iron</keyword>
<dbReference type="Proteomes" id="UP000001208">
    <property type="component" value="Chromosome"/>
</dbReference>
<reference evidence="17 18" key="1">
    <citation type="submission" date="2008-06" db="EMBL/GenBank/DDBJ databases">
        <title>Complete sequence of Chloroherpeton thalassium ATCC 35110.</title>
        <authorList>
            <consortium name="US DOE Joint Genome Institute"/>
            <person name="Lucas S."/>
            <person name="Copeland A."/>
            <person name="Lapidus A."/>
            <person name="Glavina del Rio T."/>
            <person name="Dalin E."/>
            <person name="Tice H."/>
            <person name="Bruce D."/>
            <person name="Goodwin L."/>
            <person name="Pitluck S."/>
            <person name="Schmutz J."/>
            <person name="Larimer F."/>
            <person name="Land M."/>
            <person name="Hauser L."/>
            <person name="Kyrpides N."/>
            <person name="Mikhailova N."/>
            <person name="Liu Z."/>
            <person name="Li T."/>
            <person name="Zhao F."/>
            <person name="Overmann J."/>
            <person name="Bryant D.A."/>
            <person name="Richardson P."/>
        </authorList>
    </citation>
    <scope>NUCLEOTIDE SEQUENCE [LARGE SCALE GENOMIC DNA]</scope>
    <source>
        <strain evidence="18">ATCC 35110 / GB-78</strain>
    </source>
</reference>
<dbReference type="InterPro" id="IPR019546">
    <property type="entry name" value="TAT_signal_bac_arc"/>
</dbReference>
<evidence type="ECO:0000256" key="7">
    <source>
        <dbReference type="ARBA" id="ARBA00022723"/>
    </source>
</evidence>
<comment type="cofactor">
    <cofactor evidence="1">
        <name>[4Fe-4S] cluster</name>
        <dbReference type="ChEBI" id="CHEBI:49883"/>
    </cofactor>
</comment>
<dbReference type="GO" id="GO:0009055">
    <property type="term" value="F:electron transfer activity"/>
    <property type="evidence" value="ECO:0007669"/>
    <property type="project" value="TreeGrafter"/>
</dbReference>
<dbReference type="AlphaFoldDB" id="B3QYN7"/>
<dbReference type="GO" id="GO:0051539">
    <property type="term" value="F:4 iron, 4 sulfur cluster binding"/>
    <property type="evidence" value="ECO:0007669"/>
    <property type="project" value="UniProtKB-KW"/>
</dbReference>
<evidence type="ECO:0000256" key="14">
    <source>
        <dbReference type="SAM" id="Phobius"/>
    </source>
</evidence>
<protein>
    <submittedName>
        <fullName evidence="17">Hydrogenase (NiFe) small subunit HydA</fullName>
        <ecNumber evidence="17">1.12.99.6</ecNumber>
    </submittedName>
</protein>
<dbReference type="PRINTS" id="PR00614">
    <property type="entry name" value="NIHGNASESMLL"/>
</dbReference>
<keyword evidence="5" id="KW-1003">Cell membrane</keyword>
<comment type="similarity">
    <text evidence="3">Belongs to the [NiFe]/[NiFeSe] hydrogenase small subunit family.</text>
</comment>
<dbReference type="OrthoDB" id="9766729at2"/>
<name>B3QYN7_CHLT3</name>
<feature type="domain" description="Cytochrome-c3 hydrogenase C-terminal" evidence="16">
    <location>
        <begin position="227"/>
        <end position="308"/>
    </location>
</feature>
<dbReference type="InterPro" id="IPR006311">
    <property type="entry name" value="TAT_signal"/>
</dbReference>
<dbReference type="GO" id="GO:0005886">
    <property type="term" value="C:plasma membrane"/>
    <property type="evidence" value="ECO:0007669"/>
    <property type="project" value="UniProtKB-SubCell"/>
</dbReference>
<feature type="binding site" evidence="13">
    <location>
        <position position="275"/>
    </location>
    <ligand>
        <name>[3Fe-4S] cluster</name>
        <dbReference type="ChEBI" id="CHEBI:21137"/>
    </ligand>
</feature>
<keyword evidence="12 14" id="KW-0472">Membrane</keyword>
<dbReference type="GO" id="GO:0009061">
    <property type="term" value="P:anaerobic respiration"/>
    <property type="evidence" value="ECO:0007669"/>
    <property type="project" value="TreeGrafter"/>
</dbReference>
<evidence type="ECO:0000313" key="18">
    <source>
        <dbReference type="Proteomes" id="UP000001208"/>
    </source>
</evidence>
<comment type="subunit">
    <text evidence="4">Heterodimer of a large and a small subunit.</text>
</comment>
<organism evidence="17 18">
    <name type="scientific">Chloroherpeton thalassium (strain ATCC 35110 / GB-78)</name>
    <dbReference type="NCBI Taxonomy" id="517418"/>
    <lineage>
        <taxon>Bacteria</taxon>
        <taxon>Pseudomonadati</taxon>
        <taxon>Chlorobiota</taxon>
        <taxon>Chlorobiia</taxon>
        <taxon>Chlorobiales</taxon>
        <taxon>Chloroherpetonaceae</taxon>
        <taxon>Chloroherpeton</taxon>
    </lineage>
</organism>
<evidence type="ECO:0000256" key="12">
    <source>
        <dbReference type="ARBA" id="ARBA00023136"/>
    </source>
</evidence>
<dbReference type="EMBL" id="CP001100">
    <property type="protein sequence ID" value="ACF15110.1"/>
    <property type="molecule type" value="Genomic_DNA"/>
</dbReference>
<feature type="binding site" evidence="13">
    <location>
        <position position="232"/>
    </location>
    <ligand>
        <name>[4Fe-4S] cluster</name>
        <dbReference type="ChEBI" id="CHEBI:49883"/>
        <label>2</label>
    </ligand>
</feature>
<feature type="binding site" evidence="13">
    <location>
        <position position="266"/>
    </location>
    <ligand>
        <name>[4Fe-4S] cluster</name>
        <dbReference type="ChEBI" id="CHEBI:49883"/>
        <label>2</label>
    </ligand>
</feature>
<dbReference type="GO" id="GO:0008901">
    <property type="term" value="F:ferredoxin hydrogenase activity"/>
    <property type="evidence" value="ECO:0007669"/>
    <property type="project" value="InterPro"/>
</dbReference>
<evidence type="ECO:0000256" key="13">
    <source>
        <dbReference type="PIRSR" id="PIRSR000310-1"/>
    </source>
</evidence>
<gene>
    <name evidence="17" type="ordered locus">Ctha_2661</name>
</gene>
<keyword evidence="8" id="KW-0732">Signal</keyword>
<feature type="domain" description="NADH:ubiquinone oxidoreductase-like 20kDa subunit" evidence="15">
    <location>
        <begin position="62"/>
        <end position="207"/>
    </location>
</feature>
<keyword evidence="14" id="KW-1133">Transmembrane helix</keyword>
<dbReference type="GO" id="GO:0033748">
    <property type="term" value="F:hydrogenase (acceptor) activity"/>
    <property type="evidence" value="ECO:0007669"/>
    <property type="project" value="UniProtKB-EC"/>
</dbReference>
<dbReference type="Pfam" id="PF14720">
    <property type="entry name" value="NiFe_hyd_SSU_C"/>
    <property type="match status" value="1"/>
</dbReference>
<keyword evidence="6 13" id="KW-0004">4Fe-4S</keyword>
<keyword evidence="13" id="KW-0003">3Fe-4S</keyword>
<dbReference type="SUPFAM" id="SSF56770">
    <property type="entry name" value="HydA/Nqo6-like"/>
    <property type="match status" value="1"/>
</dbReference>
<evidence type="ECO:0000256" key="11">
    <source>
        <dbReference type="ARBA" id="ARBA00023014"/>
    </source>
</evidence>
<dbReference type="InterPro" id="IPR006137">
    <property type="entry name" value="NADH_UbQ_OxRdtase-like_20kDa"/>
</dbReference>
<evidence type="ECO:0000256" key="9">
    <source>
        <dbReference type="ARBA" id="ARBA00023002"/>
    </source>
</evidence>
<dbReference type="HOGENOM" id="CLU_046107_0_0_10"/>
<dbReference type="GO" id="GO:0009375">
    <property type="term" value="C:ferredoxin hydrogenase complex"/>
    <property type="evidence" value="ECO:0007669"/>
    <property type="project" value="InterPro"/>
</dbReference>
<dbReference type="Gene3D" id="3.40.50.700">
    <property type="entry name" value="NADH:ubiquinone oxidoreductase-like, 20kDa subunit"/>
    <property type="match status" value="1"/>
</dbReference>